<keyword evidence="4" id="KW-0963">Cytoplasm</keyword>
<evidence type="ECO:0000313" key="12">
    <source>
        <dbReference type="EMBL" id="CAB4675598.1"/>
    </source>
</evidence>
<dbReference type="EMBL" id="CAEZWZ010000113">
    <property type="protein sequence ID" value="CAB4675598.1"/>
    <property type="molecule type" value="Genomic_DNA"/>
</dbReference>
<dbReference type="GO" id="GO:0009252">
    <property type="term" value="P:peptidoglycan biosynthetic process"/>
    <property type="evidence" value="ECO:0007669"/>
    <property type="project" value="UniProtKB-UniPathway"/>
</dbReference>
<dbReference type="PANTHER" id="PTHR43445:SF3">
    <property type="entry name" value="UDP-N-ACETYLMURAMATE--L-ALANINE LIGASE"/>
    <property type="match status" value="1"/>
</dbReference>
<dbReference type="Pfam" id="PF08245">
    <property type="entry name" value="Mur_ligase_M"/>
    <property type="match status" value="1"/>
</dbReference>
<keyword evidence="6" id="KW-0547">Nucleotide-binding</keyword>
<evidence type="ECO:0000259" key="11">
    <source>
        <dbReference type="Pfam" id="PF08245"/>
    </source>
</evidence>
<dbReference type="HAMAP" id="MF_00046">
    <property type="entry name" value="MurC"/>
    <property type="match status" value="1"/>
</dbReference>
<sequence length="464" mass="49302">MMRRTLADLIDHRIHFIGIGGAGMSGLARIALSYGIEVSGSDAKDSSVVAALRILGAHIDVTHEGDHVDGSNFVVFSTAISDNNPELVRARELGLPILTRAQLLAILMSVSKSIAVAGTHGKTTTSSMLAVALQSCGLDPSFAIGGTITASGSNAHKGTGELFVAEADESDGSFIEYHPFAAIVTNVEHDHVDFFATPEMVTQAFLDFAATINPEGFLIYCNDDPGSKALGKACSEIATVSYGTDASSDLVIDKIELFAMSSKARVVWRGKSLGMIELHVPGHHNLLNGCAVLAMGMALGLEHSAIIAGLATFQGTGRRFELIGTEHGIRVVDDYGHHPTEIDVTLQAARRYAGDGRVIVIFQPHRYSRTQAFISEFARVLDQADRAILLEVYAASEKAISGISSQLIVNEMTKGEFIPNFIDATQTLIETAQPGDVIMTLGAGDVSSLAPIIVAGLHKRFSTE</sequence>
<evidence type="ECO:0000256" key="7">
    <source>
        <dbReference type="ARBA" id="ARBA00022840"/>
    </source>
</evidence>
<dbReference type="InterPro" id="IPR000713">
    <property type="entry name" value="Mur_ligase_N"/>
</dbReference>
<dbReference type="Gene3D" id="3.40.1190.10">
    <property type="entry name" value="Mur-like, catalytic domain"/>
    <property type="match status" value="1"/>
</dbReference>
<proteinExistence type="inferred from homology"/>
<evidence type="ECO:0000259" key="10">
    <source>
        <dbReference type="Pfam" id="PF02875"/>
    </source>
</evidence>
<dbReference type="Gene3D" id="3.90.190.20">
    <property type="entry name" value="Mur ligase, C-terminal domain"/>
    <property type="match status" value="1"/>
</dbReference>
<dbReference type="GO" id="GO:0005737">
    <property type="term" value="C:cytoplasm"/>
    <property type="evidence" value="ECO:0007669"/>
    <property type="project" value="UniProtKB-SubCell"/>
</dbReference>
<dbReference type="InterPro" id="IPR036615">
    <property type="entry name" value="Mur_ligase_C_dom_sf"/>
</dbReference>
<evidence type="ECO:0000256" key="6">
    <source>
        <dbReference type="ARBA" id="ARBA00022741"/>
    </source>
</evidence>
<feature type="domain" description="Mur ligase N-terminal catalytic" evidence="9">
    <location>
        <begin position="13"/>
        <end position="109"/>
    </location>
</feature>
<dbReference type="InterPro" id="IPR036565">
    <property type="entry name" value="Mur-like_cat_sf"/>
</dbReference>
<dbReference type="Pfam" id="PF01225">
    <property type="entry name" value="Mur_ligase"/>
    <property type="match status" value="1"/>
</dbReference>
<dbReference type="InterPro" id="IPR013221">
    <property type="entry name" value="Mur_ligase_cen"/>
</dbReference>
<reference evidence="12" key="1">
    <citation type="submission" date="2020-05" db="EMBL/GenBank/DDBJ databases">
        <authorList>
            <person name="Chiriac C."/>
            <person name="Salcher M."/>
            <person name="Ghai R."/>
            <person name="Kavagutti S V."/>
        </authorList>
    </citation>
    <scope>NUCLEOTIDE SEQUENCE</scope>
</reference>
<dbReference type="InterPro" id="IPR005758">
    <property type="entry name" value="UDP-N-AcMur_Ala_ligase_MurC"/>
</dbReference>
<evidence type="ECO:0000256" key="4">
    <source>
        <dbReference type="ARBA" id="ARBA00022490"/>
    </source>
</evidence>
<name>A0A6J6MRG7_9ZZZZ</name>
<dbReference type="InterPro" id="IPR050061">
    <property type="entry name" value="MurCDEF_pg_biosynth"/>
</dbReference>
<dbReference type="SUPFAM" id="SSF53244">
    <property type="entry name" value="MurD-like peptide ligases, peptide-binding domain"/>
    <property type="match status" value="1"/>
</dbReference>
<dbReference type="Gene3D" id="3.40.50.720">
    <property type="entry name" value="NAD(P)-binding Rossmann-like Domain"/>
    <property type="match status" value="1"/>
</dbReference>
<dbReference type="NCBIfam" id="TIGR01082">
    <property type="entry name" value="murC"/>
    <property type="match status" value="1"/>
</dbReference>
<evidence type="ECO:0000256" key="5">
    <source>
        <dbReference type="ARBA" id="ARBA00022598"/>
    </source>
</evidence>
<evidence type="ECO:0000256" key="3">
    <source>
        <dbReference type="ARBA" id="ARBA00012211"/>
    </source>
</evidence>
<dbReference type="AlphaFoldDB" id="A0A6J6MRG7"/>
<feature type="domain" description="Mur ligase central" evidence="11">
    <location>
        <begin position="116"/>
        <end position="295"/>
    </location>
</feature>
<evidence type="ECO:0000256" key="1">
    <source>
        <dbReference type="ARBA" id="ARBA00004496"/>
    </source>
</evidence>
<dbReference type="SUPFAM" id="SSF51984">
    <property type="entry name" value="MurCD N-terminal domain"/>
    <property type="match status" value="1"/>
</dbReference>
<dbReference type="SUPFAM" id="SSF53623">
    <property type="entry name" value="MurD-like peptide ligases, catalytic domain"/>
    <property type="match status" value="1"/>
</dbReference>
<dbReference type="Pfam" id="PF02875">
    <property type="entry name" value="Mur_ligase_C"/>
    <property type="match status" value="1"/>
</dbReference>
<comment type="catalytic activity">
    <reaction evidence="8">
        <text>UDP-N-acetyl-alpha-D-muramate + L-alanine + ATP = UDP-N-acetyl-alpha-D-muramoyl-L-alanine + ADP + phosphate + H(+)</text>
        <dbReference type="Rhea" id="RHEA:23372"/>
        <dbReference type="ChEBI" id="CHEBI:15378"/>
        <dbReference type="ChEBI" id="CHEBI:30616"/>
        <dbReference type="ChEBI" id="CHEBI:43474"/>
        <dbReference type="ChEBI" id="CHEBI:57972"/>
        <dbReference type="ChEBI" id="CHEBI:70757"/>
        <dbReference type="ChEBI" id="CHEBI:83898"/>
        <dbReference type="ChEBI" id="CHEBI:456216"/>
        <dbReference type="EC" id="6.3.2.8"/>
    </reaction>
</comment>
<organism evidence="12">
    <name type="scientific">freshwater metagenome</name>
    <dbReference type="NCBI Taxonomy" id="449393"/>
    <lineage>
        <taxon>unclassified sequences</taxon>
        <taxon>metagenomes</taxon>
        <taxon>ecological metagenomes</taxon>
    </lineage>
</organism>
<feature type="domain" description="Mur ligase C-terminal" evidence="10">
    <location>
        <begin position="318"/>
        <end position="444"/>
    </location>
</feature>
<accession>A0A6J6MRG7</accession>
<dbReference type="EC" id="6.3.2.8" evidence="3"/>
<protein>
    <recommendedName>
        <fullName evidence="3">UDP-N-acetylmuramate--L-alanine ligase</fullName>
        <ecNumber evidence="3">6.3.2.8</ecNumber>
    </recommendedName>
</protein>
<keyword evidence="7" id="KW-0067">ATP-binding</keyword>
<dbReference type="UniPathway" id="UPA00219"/>
<keyword evidence="5" id="KW-0436">Ligase</keyword>
<evidence type="ECO:0000256" key="2">
    <source>
        <dbReference type="ARBA" id="ARBA00004752"/>
    </source>
</evidence>
<dbReference type="InterPro" id="IPR004101">
    <property type="entry name" value="Mur_ligase_C"/>
</dbReference>
<gene>
    <name evidence="12" type="ORF">UFOPK2329_00738</name>
</gene>
<evidence type="ECO:0000256" key="8">
    <source>
        <dbReference type="ARBA" id="ARBA00047833"/>
    </source>
</evidence>
<dbReference type="GO" id="GO:0005524">
    <property type="term" value="F:ATP binding"/>
    <property type="evidence" value="ECO:0007669"/>
    <property type="project" value="UniProtKB-KW"/>
</dbReference>
<dbReference type="GO" id="GO:0008763">
    <property type="term" value="F:UDP-N-acetylmuramate-L-alanine ligase activity"/>
    <property type="evidence" value="ECO:0007669"/>
    <property type="project" value="UniProtKB-EC"/>
</dbReference>
<comment type="pathway">
    <text evidence="2">Cell wall biogenesis; peptidoglycan biosynthesis.</text>
</comment>
<evidence type="ECO:0000259" key="9">
    <source>
        <dbReference type="Pfam" id="PF01225"/>
    </source>
</evidence>
<comment type="subcellular location">
    <subcellularLocation>
        <location evidence="1">Cytoplasm</location>
    </subcellularLocation>
</comment>
<dbReference type="PANTHER" id="PTHR43445">
    <property type="entry name" value="UDP-N-ACETYLMURAMATE--L-ALANINE LIGASE-RELATED"/>
    <property type="match status" value="1"/>
</dbReference>